<keyword evidence="2" id="KW-1185">Reference proteome</keyword>
<proteinExistence type="predicted"/>
<dbReference type="InterPro" id="IPR029058">
    <property type="entry name" value="AB_hydrolase_fold"/>
</dbReference>
<reference evidence="1 2" key="1">
    <citation type="submission" date="2020-12" db="EMBL/GenBank/DDBJ databases">
        <title>HMF7856_wgs.fasta genome submission.</title>
        <authorList>
            <person name="Kang H."/>
            <person name="Kim H."/>
            <person name="Joh K."/>
        </authorList>
    </citation>
    <scope>NUCLEOTIDE SEQUENCE [LARGE SCALE GENOMIC DNA]</scope>
    <source>
        <strain evidence="1 2">HMF7856</strain>
    </source>
</reference>
<dbReference type="KEGG" id="mgik:GO620_016730"/>
<dbReference type="Proteomes" id="UP000429232">
    <property type="component" value="Chromosome"/>
</dbReference>
<dbReference type="Gene3D" id="3.40.50.1820">
    <property type="entry name" value="alpha/beta hydrolase"/>
    <property type="match status" value="1"/>
</dbReference>
<evidence type="ECO:0000313" key="2">
    <source>
        <dbReference type="Proteomes" id="UP000429232"/>
    </source>
</evidence>
<gene>
    <name evidence="1" type="ORF">GO620_016730</name>
</gene>
<protein>
    <submittedName>
        <fullName evidence="1">Esterase family protein</fullName>
    </submittedName>
</protein>
<dbReference type="Pfam" id="PF00756">
    <property type="entry name" value="Esterase"/>
    <property type="match status" value="1"/>
</dbReference>
<dbReference type="PANTHER" id="PTHR48098:SF6">
    <property type="entry name" value="FERRI-BACILLIBACTIN ESTERASE BESA"/>
    <property type="match status" value="1"/>
</dbReference>
<dbReference type="SUPFAM" id="SSF53474">
    <property type="entry name" value="alpha/beta-Hydrolases"/>
    <property type="match status" value="1"/>
</dbReference>
<name>A0A6I4I0X9_9SPHI</name>
<organism evidence="1 2">
    <name type="scientific">Mucilaginibacter ginkgonis</name>
    <dbReference type="NCBI Taxonomy" id="2682091"/>
    <lineage>
        <taxon>Bacteria</taxon>
        <taxon>Pseudomonadati</taxon>
        <taxon>Bacteroidota</taxon>
        <taxon>Sphingobacteriia</taxon>
        <taxon>Sphingobacteriales</taxon>
        <taxon>Sphingobacteriaceae</taxon>
        <taxon>Mucilaginibacter</taxon>
    </lineage>
</organism>
<dbReference type="AlphaFoldDB" id="A0A6I4I0X9"/>
<sequence>MYVLQGAEMTVTETSLIIDSEYLKRKVQVKLFLPEDADTPLVNLLLLNDGQETDTLDLRSILEHVQNSGRIQPVAVAAICAGKDRVQEYGVAGIPDFKGRGSRAADYTRFVIDELMPQLKLATVVLQFKHTAVCGFSLGALSALDIAWNNADVFDIVGVFSGSLWWRSKGLGEGYTNDHRIMHKVVRQGKDKPALRFFLQAGTQDETADRNRNGIIDSIDDTIDLIFELENKGYVRPRDMTYLEVVGGRHDMATWAAALPKFLCWAFGG</sequence>
<accession>A0A6I4I0X9</accession>
<dbReference type="InterPro" id="IPR050583">
    <property type="entry name" value="Mycobacterial_A85_antigen"/>
</dbReference>
<evidence type="ECO:0000313" key="1">
    <source>
        <dbReference type="EMBL" id="QQL49790.1"/>
    </source>
</evidence>
<dbReference type="InterPro" id="IPR000801">
    <property type="entry name" value="Esterase-like"/>
</dbReference>
<dbReference type="EMBL" id="CP066775">
    <property type="protein sequence ID" value="QQL49790.1"/>
    <property type="molecule type" value="Genomic_DNA"/>
</dbReference>
<dbReference type="PANTHER" id="PTHR48098">
    <property type="entry name" value="ENTEROCHELIN ESTERASE-RELATED"/>
    <property type="match status" value="1"/>
</dbReference>